<evidence type="ECO:0000256" key="3">
    <source>
        <dbReference type="ARBA" id="ARBA00022741"/>
    </source>
</evidence>
<dbReference type="Gene3D" id="1.20.1560.10">
    <property type="entry name" value="ABC transporter type 1, transmembrane domain"/>
    <property type="match status" value="1"/>
</dbReference>
<evidence type="ECO:0000313" key="9">
    <source>
        <dbReference type="EMBL" id="MBB5699823.1"/>
    </source>
</evidence>
<feature type="transmembrane region" description="Helical" evidence="7">
    <location>
        <begin position="63"/>
        <end position="85"/>
    </location>
</feature>
<dbReference type="Pfam" id="PF00005">
    <property type="entry name" value="ABC_tran"/>
    <property type="match status" value="1"/>
</dbReference>
<feature type="transmembrane region" description="Helical" evidence="7">
    <location>
        <begin position="136"/>
        <end position="158"/>
    </location>
</feature>
<comment type="caution">
    <text evidence="9">The sequence shown here is derived from an EMBL/GenBank/DDBJ whole genome shotgun (WGS) entry which is preliminary data.</text>
</comment>
<sequence>MADQRPGIRAFAGWIGLVLAPDAAFVRLAIVYGIAISLLSLATPISVQLLINSVANTALPTPLFTLAGLLFLLLLIAGVLAAFRIHLLAQFERRLFARIVAEITIRAVHAQNPFFADARRGDLFNRYFDLMTVQKALPSLLIGGFTIFLQGAVGLIVTSFYHPFFLAFNAVLALSLFLVWQLWASGAIRSAVARSHAKHAAAHWLDSVGGSNGFYKSSRHLDFAMDRSEAMTAGYVAAHRRHFRYTFAQTCALLLIYAIASAALLALGGWLIIQNQLSIGQLVAAELILSGVFYGIAQFGPYLEALYDLAAGLEELSLFWDVPQEAGKAEGEGPADGAIRMARVEHDGRRFDFEVAAGEQLAVVAAPGVERSLAMLFKRHQSPARGLVVIGGRDIGGLDTYRLRAEVMVLDRPSFVEMSIRDYLTLAASGDAARMVEALETVGLAERLGGLAEGLDTVISTSGWPLSVGELMALKLAAALLARPKLLVLSPLYDLLPPERVDAVLARLRGDTTVLQFTRRPQGLVRDGALWIGATEQRRCATDAELIALASEGGSDALPA</sequence>
<gene>
    <name evidence="9" type="ORF">FHR19_003197</name>
</gene>
<dbReference type="AlphaFoldDB" id="A0A7W9EJ35"/>
<keyword evidence="5 7" id="KW-1133">Transmembrane helix</keyword>
<dbReference type="PROSITE" id="PS00211">
    <property type="entry name" value="ABC_TRANSPORTER_1"/>
    <property type="match status" value="1"/>
</dbReference>
<dbReference type="PANTHER" id="PTHR43394">
    <property type="entry name" value="ATP-DEPENDENT PERMEASE MDL1, MITOCHONDRIAL"/>
    <property type="match status" value="1"/>
</dbReference>
<dbReference type="InterPro" id="IPR003439">
    <property type="entry name" value="ABC_transporter-like_ATP-bd"/>
</dbReference>
<dbReference type="GO" id="GO:0005524">
    <property type="term" value="F:ATP binding"/>
    <property type="evidence" value="ECO:0007669"/>
    <property type="project" value="UniProtKB-KW"/>
</dbReference>
<evidence type="ECO:0000313" key="10">
    <source>
        <dbReference type="Proteomes" id="UP000557739"/>
    </source>
</evidence>
<keyword evidence="6 7" id="KW-0472">Membrane</keyword>
<dbReference type="Pfam" id="PF00664">
    <property type="entry name" value="ABC_membrane"/>
    <property type="match status" value="1"/>
</dbReference>
<name>A0A7W9EJ35_9SPHN</name>
<evidence type="ECO:0000256" key="1">
    <source>
        <dbReference type="ARBA" id="ARBA00004651"/>
    </source>
</evidence>
<evidence type="ECO:0000256" key="5">
    <source>
        <dbReference type="ARBA" id="ARBA00022989"/>
    </source>
</evidence>
<comment type="subcellular location">
    <subcellularLocation>
        <location evidence="1">Cell membrane</location>
        <topology evidence="1">Multi-pass membrane protein</topology>
    </subcellularLocation>
</comment>
<dbReference type="SUPFAM" id="SSF90123">
    <property type="entry name" value="ABC transporter transmembrane region"/>
    <property type="match status" value="1"/>
</dbReference>
<dbReference type="InterPro" id="IPR039421">
    <property type="entry name" value="Type_1_exporter"/>
</dbReference>
<dbReference type="SUPFAM" id="SSF52540">
    <property type="entry name" value="P-loop containing nucleoside triphosphate hydrolases"/>
    <property type="match status" value="1"/>
</dbReference>
<dbReference type="GO" id="GO:0015421">
    <property type="term" value="F:ABC-type oligopeptide transporter activity"/>
    <property type="evidence" value="ECO:0007669"/>
    <property type="project" value="TreeGrafter"/>
</dbReference>
<evidence type="ECO:0000259" key="8">
    <source>
        <dbReference type="PROSITE" id="PS50929"/>
    </source>
</evidence>
<keyword evidence="10" id="KW-1185">Reference proteome</keyword>
<evidence type="ECO:0000256" key="7">
    <source>
        <dbReference type="SAM" id="Phobius"/>
    </source>
</evidence>
<dbReference type="InterPro" id="IPR011527">
    <property type="entry name" value="ABC1_TM_dom"/>
</dbReference>
<keyword evidence="3" id="KW-0547">Nucleotide-binding</keyword>
<dbReference type="InterPro" id="IPR017871">
    <property type="entry name" value="ABC_transporter-like_CS"/>
</dbReference>
<dbReference type="RefSeq" id="WP_184030445.1">
    <property type="nucleotide sequence ID" value="NZ_JACIJJ010000005.1"/>
</dbReference>
<reference evidence="9 10" key="1">
    <citation type="submission" date="2020-08" db="EMBL/GenBank/DDBJ databases">
        <title>Genomic Encyclopedia of Type Strains, Phase IV (KMG-IV): sequencing the most valuable type-strain genomes for metagenomic binning, comparative biology and taxonomic classification.</title>
        <authorList>
            <person name="Goeker M."/>
        </authorList>
    </citation>
    <scope>NUCLEOTIDE SEQUENCE [LARGE SCALE GENOMIC DNA]</scope>
    <source>
        <strain evidence="9 10">DSM 27244</strain>
    </source>
</reference>
<dbReference type="GO" id="GO:0016887">
    <property type="term" value="F:ATP hydrolysis activity"/>
    <property type="evidence" value="ECO:0007669"/>
    <property type="project" value="InterPro"/>
</dbReference>
<feature type="transmembrane region" description="Helical" evidence="7">
    <location>
        <begin position="164"/>
        <end position="184"/>
    </location>
</feature>
<dbReference type="InterPro" id="IPR027417">
    <property type="entry name" value="P-loop_NTPase"/>
</dbReference>
<keyword evidence="2 7" id="KW-0812">Transmembrane</keyword>
<accession>A0A7W9EJ35</accession>
<dbReference type="InterPro" id="IPR036640">
    <property type="entry name" value="ABC1_TM_sf"/>
</dbReference>
<dbReference type="PANTHER" id="PTHR43394:SF4">
    <property type="entry name" value="TOXIN SECRETION ABC TRANSPORTER ATP-BINDING PROTEIN"/>
    <property type="match status" value="1"/>
</dbReference>
<protein>
    <submittedName>
        <fullName evidence="9">Putative ABC transport system ATP-binding protein</fullName>
    </submittedName>
</protein>
<evidence type="ECO:0000256" key="6">
    <source>
        <dbReference type="ARBA" id="ARBA00023136"/>
    </source>
</evidence>
<feature type="transmembrane region" description="Helical" evidence="7">
    <location>
        <begin position="250"/>
        <end position="273"/>
    </location>
</feature>
<evidence type="ECO:0000256" key="4">
    <source>
        <dbReference type="ARBA" id="ARBA00022840"/>
    </source>
</evidence>
<dbReference type="Gene3D" id="3.40.50.300">
    <property type="entry name" value="P-loop containing nucleotide triphosphate hydrolases"/>
    <property type="match status" value="1"/>
</dbReference>
<feature type="transmembrane region" description="Helical" evidence="7">
    <location>
        <begin position="29"/>
        <end position="51"/>
    </location>
</feature>
<feature type="domain" description="ABC transmembrane type-1" evidence="8">
    <location>
        <begin position="28"/>
        <end position="308"/>
    </location>
</feature>
<keyword evidence="4 9" id="KW-0067">ATP-binding</keyword>
<dbReference type="Proteomes" id="UP000557739">
    <property type="component" value="Unassembled WGS sequence"/>
</dbReference>
<dbReference type="EMBL" id="JACIJJ010000005">
    <property type="protein sequence ID" value="MBB5699823.1"/>
    <property type="molecule type" value="Genomic_DNA"/>
</dbReference>
<proteinExistence type="predicted"/>
<dbReference type="PROSITE" id="PS50929">
    <property type="entry name" value="ABC_TM1F"/>
    <property type="match status" value="1"/>
</dbReference>
<organism evidence="9 10">
    <name type="scientific">Sphingomonas yantingensis</name>
    <dbReference type="NCBI Taxonomy" id="1241761"/>
    <lineage>
        <taxon>Bacteria</taxon>
        <taxon>Pseudomonadati</taxon>
        <taxon>Pseudomonadota</taxon>
        <taxon>Alphaproteobacteria</taxon>
        <taxon>Sphingomonadales</taxon>
        <taxon>Sphingomonadaceae</taxon>
        <taxon>Sphingomonas</taxon>
    </lineage>
</organism>
<evidence type="ECO:0000256" key="2">
    <source>
        <dbReference type="ARBA" id="ARBA00022692"/>
    </source>
</evidence>
<dbReference type="GO" id="GO:0005886">
    <property type="term" value="C:plasma membrane"/>
    <property type="evidence" value="ECO:0007669"/>
    <property type="project" value="UniProtKB-SubCell"/>
</dbReference>